<accession>A0A2T3FZ49</accession>
<sequence length="145" mass="16869">MITTYKVDFKSVDEILKERGLLPGGTIQKYLTNEIIRISDPYVPFDNEPLKNQIAVAMDGTYYDYISPYACYHWYGKLMVDPVTKKGAFFNPNYGFWSRPGVPKELTNKDMNYRGAPMRGPKWTMRAWADNQNQVISNLERKLNK</sequence>
<evidence type="ECO:0000313" key="2">
    <source>
        <dbReference type="Proteomes" id="UP000241201"/>
    </source>
</evidence>
<dbReference type="Proteomes" id="UP000241201">
    <property type="component" value="Unassembled WGS sequence"/>
</dbReference>
<dbReference type="AlphaFoldDB" id="A0A2T3FZ49"/>
<dbReference type="RefSeq" id="WP_106987864.1">
    <property type="nucleotide sequence ID" value="NZ_PYLP01000006.1"/>
</dbReference>
<evidence type="ECO:0000313" key="1">
    <source>
        <dbReference type="EMBL" id="PST40557.1"/>
    </source>
</evidence>
<proteinExistence type="predicted"/>
<comment type="caution">
    <text evidence="1">The sequence shown here is derived from an EMBL/GenBank/DDBJ whole genome shotgun (WGS) entry which is preliminary data.</text>
</comment>
<dbReference type="EMBL" id="PYLP01000006">
    <property type="protein sequence ID" value="PST40557.1"/>
    <property type="molecule type" value="Genomic_DNA"/>
</dbReference>
<evidence type="ECO:0008006" key="3">
    <source>
        <dbReference type="Google" id="ProtNLM"/>
    </source>
</evidence>
<keyword evidence="2" id="KW-1185">Reference proteome</keyword>
<reference evidence="2" key="1">
    <citation type="submission" date="2018-03" db="EMBL/GenBank/DDBJ databases">
        <title>Lachnoclostridium SNUG30370 gen.nov., sp.nov., isolated from human faeces.</title>
        <authorList>
            <person name="Seo B."/>
            <person name="Jeon K."/>
            <person name="Ko G."/>
        </authorList>
    </citation>
    <scope>NUCLEOTIDE SEQUENCE [LARGE SCALE GENOMIC DNA]</scope>
    <source>
        <strain evidence="2">SNUG30370</strain>
    </source>
</reference>
<gene>
    <name evidence="1" type="ORF">C7U55_06490</name>
</gene>
<protein>
    <recommendedName>
        <fullName evidence="3">Minor capsid protein</fullName>
    </recommendedName>
</protein>
<organism evidence="1 2">
    <name type="scientific">Faecalibacillus faecis</name>
    <dbReference type="NCBI Taxonomy" id="1982628"/>
    <lineage>
        <taxon>Bacteria</taxon>
        <taxon>Bacillati</taxon>
        <taxon>Bacillota</taxon>
        <taxon>Erysipelotrichia</taxon>
        <taxon>Erysipelotrichales</taxon>
        <taxon>Coprobacillaceae</taxon>
        <taxon>Faecalibacillus</taxon>
    </lineage>
</organism>
<name>A0A2T3FZ49_9FIRM</name>
<dbReference type="GeneID" id="77470737"/>